<evidence type="ECO:0000313" key="3">
    <source>
        <dbReference type="Proteomes" id="UP000053593"/>
    </source>
</evidence>
<keyword evidence="1" id="KW-1133">Transmembrane helix</keyword>
<dbReference type="HOGENOM" id="CLU_1049927_0_0_1"/>
<evidence type="ECO:0000256" key="1">
    <source>
        <dbReference type="SAM" id="Phobius"/>
    </source>
</evidence>
<dbReference type="Proteomes" id="UP000053593">
    <property type="component" value="Unassembled WGS sequence"/>
</dbReference>
<keyword evidence="3" id="KW-1185">Reference proteome</keyword>
<organism evidence="2 3">
    <name type="scientific">Collybiopsis luxurians FD-317 M1</name>
    <dbReference type="NCBI Taxonomy" id="944289"/>
    <lineage>
        <taxon>Eukaryota</taxon>
        <taxon>Fungi</taxon>
        <taxon>Dikarya</taxon>
        <taxon>Basidiomycota</taxon>
        <taxon>Agaricomycotina</taxon>
        <taxon>Agaricomycetes</taxon>
        <taxon>Agaricomycetidae</taxon>
        <taxon>Agaricales</taxon>
        <taxon>Marasmiineae</taxon>
        <taxon>Omphalotaceae</taxon>
        <taxon>Collybiopsis</taxon>
        <taxon>Collybiopsis luxurians</taxon>
    </lineage>
</organism>
<dbReference type="Pfam" id="PF19287">
    <property type="entry name" value="DUF5910"/>
    <property type="match status" value="1"/>
</dbReference>
<dbReference type="EMBL" id="KN834773">
    <property type="protein sequence ID" value="KIK60881.1"/>
    <property type="molecule type" value="Genomic_DNA"/>
</dbReference>
<sequence>MASGSKLRRCRSTHLFLFYLIIIPLIAFSTYTVKASPLSTRLAPAWSDGFDSPRWKEFLKKFDIAEDEMVIGWRNLGRVRAREYQDAKALTAAPASFKSLGEGAYFGPFPGKWAEDVGRTELFLIIAKSHAAHGASMLFVEDDMAKPKRTKNQPAALKQYILENGMDPAKTILFSQHSRTLAYQGLIPPFYLTKSLSHPDQPHGENLLGIRLVNVKTMDIPTDIEDVIEKSRLPIARWDTWGIIKKWPGGLKLGKKGFEVKSPAT</sequence>
<keyword evidence="1" id="KW-0812">Transmembrane</keyword>
<reference evidence="2 3" key="1">
    <citation type="submission" date="2014-04" db="EMBL/GenBank/DDBJ databases">
        <title>Evolutionary Origins and Diversification of the Mycorrhizal Mutualists.</title>
        <authorList>
            <consortium name="DOE Joint Genome Institute"/>
            <consortium name="Mycorrhizal Genomics Consortium"/>
            <person name="Kohler A."/>
            <person name="Kuo A."/>
            <person name="Nagy L.G."/>
            <person name="Floudas D."/>
            <person name="Copeland A."/>
            <person name="Barry K.W."/>
            <person name="Cichocki N."/>
            <person name="Veneault-Fourrey C."/>
            <person name="LaButti K."/>
            <person name="Lindquist E.A."/>
            <person name="Lipzen A."/>
            <person name="Lundell T."/>
            <person name="Morin E."/>
            <person name="Murat C."/>
            <person name="Riley R."/>
            <person name="Ohm R."/>
            <person name="Sun H."/>
            <person name="Tunlid A."/>
            <person name="Henrissat B."/>
            <person name="Grigoriev I.V."/>
            <person name="Hibbett D.S."/>
            <person name="Martin F."/>
        </authorList>
    </citation>
    <scope>NUCLEOTIDE SEQUENCE [LARGE SCALE GENOMIC DNA]</scope>
    <source>
        <strain evidence="2 3">FD-317 M1</strain>
    </source>
</reference>
<dbReference type="InterPro" id="IPR045564">
    <property type="entry name" value="DUF5910"/>
</dbReference>
<gene>
    <name evidence="2" type="ORF">GYMLUDRAFT_244035</name>
</gene>
<keyword evidence="1" id="KW-0472">Membrane</keyword>
<feature type="transmembrane region" description="Helical" evidence="1">
    <location>
        <begin position="12"/>
        <end position="31"/>
    </location>
</feature>
<protein>
    <submittedName>
        <fullName evidence="2">Uncharacterized protein</fullName>
    </submittedName>
</protein>
<name>A0A0D0BYJ9_9AGAR</name>
<proteinExistence type="predicted"/>
<evidence type="ECO:0000313" key="2">
    <source>
        <dbReference type="EMBL" id="KIK60881.1"/>
    </source>
</evidence>
<accession>A0A0D0BYJ9</accession>
<dbReference type="AlphaFoldDB" id="A0A0D0BYJ9"/>